<gene>
    <name evidence="2" type="ORF">CAK95_10935</name>
</gene>
<dbReference type="InterPro" id="IPR003462">
    <property type="entry name" value="ODC_Mu_crystall"/>
</dbReference>
<evidence type="ECO:0000256" key="1">
    <source>
        <dbReference type="ARBA" id="ARBA00008903"/>
    </source>
</evidence>
<dbReference type="InterPro" id="IPR036291">
    <property type="entry name" value="NAD(P)-bd_dom_sf"/>
</dbReference>
<dbReference type="Pfam" id="PF02423">
    <property type="entry name" value="OCD_Mu_crystall"/>
    <property type="match status" value="1"/>
</dbReference>
<dbReference type="GO" id="GO:0005737">
    <property type="term" value="C:cytoplasm"/>
    <property type="evidence" value="ECO:0007669"/>
    <property type="project" value="TreeGrafter"/>
</dbReference>
<sequence length="333" mass="35732">MRVVSADDIQKILTYRALIDALADAFKSDIVVPVRHHHTIPQPGADATLLLMPAWTLSLAAQPDAKPVSTFAGRAADDQRYIGCKIVTVFPDNAKLQRPSVHGQYLLLSGETGEPLAMIEGRTLTAWRTACASALAARYLAREDASHLVMVGAGALAPHLIRAHASVRPIKRVTLWNRTRARAISLGFGIAVAGIEVDIAETLEEAVREADIVSCATLSPEPLIKGAWLKKGTHLDLVGGFTPKMREADDQAVKRSRIFVDTRAGAAKEAGDIVVPMKKKIIDAKAIKGDLFDLTRGKVKGRTSAPQITLFKSVGSAIEDLAAAMLVWKGLTG</sequence>
<protein>
    <submittedName>
        <fullName evidence="2">Ornithine cyclodeaminase</fullName>
    </submittedName>
</protein>
<dbReference type="Proteomes" id="UP000194137">
    <property type="component" value="Chromosome"/>
</dbReference>
<dbReference type="EMBL" id="CP021112">
    <property type="protein sequence ID" value="ARP99540.1"/>
    <property type="molecule type" value="Genomic_DNA"/>
</dbReference>
<dbReference type="RefSeq" id="WP_086087949.1">
    <property type="nucleotide sequence ID" value="NZ_CP021112.1"/>
</dbReference>
<reference evidence="2 3" key="1">
    <citation type="submission" date="2017-05" db="EMBL/GenBank/DDBJ databases">
        <title>Full genome sequence of Pseudorhodoplanes sinuspersici.</title>
        <authorList>
            <person name="Dastgheib S.M.M."/>
            <person name="Shavandi M."/>
            <person name="Tirandaz H."/>
        </authorList>
    </citation>
    <scope>NUCLEOTIDE SEQUENCE [LARGE SCALE GENOMIC DNA]</scope>
    <source>
        <strain evidence="2 3">RIPI110</strain>
    </source>
</reference>
<dbReference type="Gene3D" id="3.30.1780.10">
    <property type="entry name" value="ornithine cyclodeaminase, domain 1"/>
    <property type="match status" value="1"/>
</dbReference>
<dbReference type="STRING" id="1235591.CAK95_10935"/>
<dbReference type="Gene3D" id="3.40.50.720">
    <property type="entry name" value="NAD(P)-binding Rossmann-like Domain"/>
    <property type="match status" value="1"/>
</dbReference>
<dbReference type="PIRSF" id="PIRSF001439">
    <property type="entry name" value="CryM"/>
    <property type="match status" value="1"/>
</dbReference>
<dbReference type="InterPro" id="IPR023401">
    <property type="entry name" value="ODC_N"/>
</dbReference>
<comment type="similarity">
    <text evidence="1">Belongs to the ornithine cyclodeaminase/mu-crystallin family.</text>
</comment>
<dbReference type="AlphaFoldDB" id="A0A1W6ZQZ9"/>
<organism evidence="2 3">
    <name type="scientific">Pseudorhodoplanes sinuspersici</name>
    <dbReference type="NCBI Taxonomy" id="1235591"/>
    <lineage>
        <taxon>Bacteria</taxon>
        <taxon>Pseudomonadati</taxon>
        <taxon>Pseudomonadota</taxon>
        <taxon>Alphaproteobacteria</taxon>
        <taxon>Hyphomicrobiales</taxon>
        <taxon>Pseudorhodoplanes</taxon>
    </lineage>
</organism>
<evidence type="ECO:0000313" key="2">
    <source>
        <dbReference type="EMBL" id="ARP99540.1"/>
    </source>
</evidence>
<dbReference type="OrthoDB" id="9809203at2"/>
<keyword evidence="3" id="KW-1185">Reference proteome</keyword>
<dbReference type="GO" id="GO:0016491">
    <property type="term" value="F:oxidoreductase activity"/>
    <property type="evidence" value="ECO:0007669"/>
    <property type="project" value="UniProtKB-ARBA"/>
</dbReference>
<dbReference type="PANTHER" id="PTHR13812">
    <property type="entry name" value="KETIMINE REDUCTASE MU-CRYSTALLIN"/>
    <property type="match status" value="1"/>
</dbReference>
<dbReference type="GO" id="GO:0019752">
    <property type="term" value="P:carboxylic acid metabolic process"/>
    <property type="evidence" value="ECO:0007669"/>
    <property type="project" value="UniProtKB-ARBA"/>
</dbReference>
<dbReference type="PANTHER" id="PTHR13812:SF19">
    <property type="entry name" value="KETIMINE REDUCTASE MU-CRYSTALLIN"/>
    <property type="match status" value="1"/>
</dbReference>
<dbReference type="SUPFAM" id="SSF51735">
    <property type="entry name" value="NAD(P)-binding Rossmann-fold domains"/>
    <property type="match status" value="1"/>
</dbReference>
<accession>A0A1W6ZQZ9</accession>
<name>A0A1W6ZQZ9_9HYPH</name>
<proteinExistence type="inferred from homology"/>
<dbReference type="KEGG" id="psin:CAK95_10935"/>
<dbReference type="NCBIfam" id="NF004793">
    <property type="entry name" value="PRK06141.1"/>
    <property type="match status" value="1"/>
</dbReference>
<dbReference type="FunFam" id="3.40.50.720:FF:000311">
    <property type="entry name" value="Ornithine cyclodeaminase"/>
    <property type="match status" value="1"/>
</dbReference>
<evidence type="ECO:0000313" key="3">
    <source>
        <dbReference type="Proteomes" id="UP000194137"/>
    </source>
</evidence>